<feature type="compositionally biased region" description="Basic and acidic residues" evidence="1">
    <location>
        <begin position="299"/>
        <end position="312"/>
    </location>
</feature>
<feature type="region of interest" description="Disordered" evidence="1">
    <location>
        <begin position="525"/>
        <end position="721"/>
    </location>
</feature>
<proteinExistence type="predicted"/>
<feature type="compositionally biased region" description="Polar residues" evidence="1">
    <location>
        <begin position="671"/>
        <end position="685"/>
    </location>
</feature>
<feature type="compositionally biased region" description="Basic and acidic residues" evidence="1">
    <location>
        <begin position="494"/>
        <end position="503"/>
    </location>
</feature>
<sequence length="721" mass="80301">MFKGRHSKHGFYIFNYVYSSSVPNNQTQIEKEEDKKDISSATDEWDNKPRKATDKLIDHAQETRKGQKGKANERKSENRTTSEGHQNLNEHHGNPQNWDLHQHHLKVIVDKGRNEIDTEATTNDIDGSGDEGLPGQADTHHGIMVSIGPHEQSKDQQITRGTDNTESGKKDKDGIGISSHTKPPKHGYIKIGVKGNDSSLSSVFQETNSDHYIPKKMKDPQSKDYLKVSLKGKTTPTITKSDGKEGGSYINLLGKEGHVTATLNSHLYEQGNLSRNIPGKAEHRNQSKYASISGTSEIKIGDEKGTHNATEHEKSEYEAIMVAKKQNKKDQSHKREEVRGDVIIRSVEVTDQVGLHTKDEAREDIAKGKSKSHMEATSISKRPKKSDSDVSVTGKFINELEDPVFTKPDKTNHSEVILDGFEITQSHPKGDTSFHGRISGSQISGPHATQEGTKGVTRVGTTHRKSSIGKEDFGLPKPHRKEVGSHEKVKRRGHESSLGDRETHVKGEIGFDVKLEEGIIKMNTSYNKVPGAAADIKQSNRYSSDRKARHQSQKSIRFKSTPSLSHRSHTNVQHPFNSPKHGSLKSQEHSSTSVKSVKKVIKPSKETAKANAGSYGSKIAKQYHGYSGTMRRKSSQHDKRHPSIKRSYKNDSSQSSESNENSFQDSRQSYEDYQNDQADSYQSAESAEGLSFESNESDDQSQMENRKSSSQEDSQEHKSSS</sequence>
<evidence type="ECO:0000313" key="2">
    <source>
        <dbReference type="EMBL" id="KAH0615828.1"/>
    </source>
</evidence>
<reference evidence="2 3" key="1">
    <citation type="journal article" date="2022" name="Gigascience">
        <title>A chromosome-level genome assembly and annotation of the desert horned lizard, Phrynosoma platyrhinos, provides insight into chromosomal rearrangements among reptiles.</title>
        <authorList>
            <person name="Koochekian N."/>
            <person name="Ascanio A."/>
            <person name="Farleigh K."/>
            <person name="Card D.C."/>
            <person name="Schield D.R."/>
            <person name="Castoe T.A."/>
            <person name="Jezkova T."/>
        </authorList>
    </citation>
    <scope>NUCLEOTIDE SEQUENCE [LARGE SCALE GENOMIC DNA]</scope>
    <source>
        <strain evidence="2">NK-2021</strain>
    </source>
</reference>
<feature type="region of interest" description="Disordered" evidence="1">
    <location>
        <begin position="442"/>
        <end position="503"/>
    </location>
</feature>
<feature type="compositionally biased region" description="Polar residues" evidence="1">
    <location>
        <begin position="553"/>
        <end position="576"/>
    </location>
</feature>
<feature type="region of interest" description="Disordered" evidence="1">
    <location>
        <begin position="275"/>
        <end position="312"/>
    </location>
</feature>
<gene>
    <name evidence="2" type="ORF">JD844_026384</name>
</gene>
<feature type="compositionally biased region" description="Low complexity" evidence="1">
    <location>
        <begin position="651"/>
        <end position="666"/>
    </location>
</feature>
<feature type="compositionally biased region" description="Basic and acidic residues" evidence="1">
    <location>
        <begin position="29"/>
        <end position="38"/>
    </location>
</feature>
<keyword evidence="3" id="KW-1185">Reference proteome</keyword>
<evidence type="ECO:0008006" key="4">
    <source>
        <dbReference type="Google" id="ProtNLM"/>
    </source>
</evidence>
<feature type="compositionally biased region" description="Basic residues" evidence="1">
    <location>
        <begin position="630"/>
        <end position="647"/>
    </location>
</feature>
<feature type="compositionally biased region" description="Basic and acidic residues" evidence="1">
    <location>
        <begin position="356"/>
        <end position="367"/>
    </location>
</feature>
<protein>
    <recommendedName>
        <fullName evidence="4">Matrix extracellular phosphoglycoprotein</fullName>
    </recommendedName>
</protein>
<dbReference type="Proteomes" id="UP000826234">
    <property type="component" value="Unassembled WGS sequence"/>
</dbReference>
<organism evidence="2 3">
    <name type="scientific">Phrynosoma platyrhinos</name>
    <name type="common">Desert horned lizard</name>
    <dbReference type="NCBI Taxonomy" id="52577"/>
    <lineage>
        <taxon>Eukaryota</taxon>
        <taxon>Metazoa</taxon>
        <taxon>Chordata</taxon>
        <taxon>Craniata</taxon>
        <taxon>Vertebrata</taxon>
        <taxon>Euteleostomi</taxon>
        <taxon>Lepidosauria</taxon>
        <taxon>Squamata</taxon>
        <taxon>Bifurcata</taxon>
        <taxon>Unidentata</taxon>
        <taxon>Episquamata</taxon>
        <taxon>Toxicofera</taxon>
        <taxon>Iguania</taxon>
        <taxon>Phrynosomatidae</taxon>
        <taxon>Phrynosomatinae</taxon>
        <taxon>Phrynosoma</taxon>
    </lineage>
</organism>
<feature type="compositionally biased region" description="Polar residues" evidence="1">
    <location>
        <begin position="155"/>
        <end position="165"/>
    </location>
</feature>
<accession>A0ABQ7SET1</accession>
<feature type="region of interest" description="Disordered" evidence="1">
    <location>
        <begin position="119"/>
        <end position="192"/>
    </location>
</feature>
<feature type="compositionally biased region" description="Polar residues" evidence="1">
    <location>
        <begin position="287"/>
        <end position="296"/>
    </location>
</feature>
<feature type="region of interest" description="Disordered" evidence="1">
    <location>
        <begin position="355"/>
        <end position="390"/>
    </location>
</feature>
<evidence type="ECO:0000313" key="3">
    <source>
        <dbReference type="Proteomes" id="UP000826234"/>
    </source>
</evidence>
<comment type="caution">
    <text evidence="2">The sequence shown here is derived from an EMBL/GenBank/DDBJ whole genome shotgun (WGS) entry which is preliminary data.</text>
</comment>
<feature type="compositionally biased region" description="Basic and acidic residues" evidence="1">
    <location>
        <begin position="704"/>
        <end position="721"/>
    </location>
</feature>
<dbReference type="EMBL" id="JAIPUX010005290">
    <property type="protein sequence ID" value="KAH0615828.1"/>
    <property type="molecule type" value="Genomic_DNA"/>
</dbReference>
<feature type="compositionally biased region" description="Basic and acidic residues" evidence="1">
    <location>
        <begin position="45"/>
        <end position="93"/>
    </location>
</feature>
<evidence type="ECO:0000256" key="1">
    <source>
        <dbReference type="SAM" id="MobiDB-lite"/>
    </source>
</evidence>
<name>A0ABQ7SET1_PHRPL</name>
<feature type="region of interest" description="Disordered" evidence="1">
    <location>
        <begin position="25"/>
        <end position="100"/>
    </location>
</feature>